<gene>
    <name evidence="1" type="ORF">SPELUC_LOCUS10237</name>
</gene>
<organism evidence="1 2">
    <name type="scientific">Cetraspora pellucida</name>
    <dbReference type="NCBI Taxonomy" id="1433469"/>
    <lineage>
        <taxon>Eukaryota</taxon>
        <taxon>Fungi</taxon>
        <taxon>Fungi incertae sedis</taxon>
        <taxon>Mucoromycota</taxon>
        <taxon>Glomeromycotina</taxon>
        <taxon>Glomeromycetes</taxon>
        <taxon>Diversisporales</taxon>
        <taxon>Gigasporaceae</taxon>
        <taxon>Cetraspora</taxon>
    </lineage>
</organism>
<feature type="non-terminal residue" evidence="1">
    <location>
        <position position="1"/>
    </location>
</feature>
<proteinExistence type="predicted"/>
<reference evidence="1" key="1">
    <citation type="submission" date="2021-06" db="EMBL/GenBank/DDBJ databases">
        <authorList>
            <person name="Kallberg Y."/>
            <person name="Tangrot J."/>
            <person name="Rosling A."/>
        </authorList>
    </citation>
    <scope>NUCLEOTIDE SEQUENCE</scope>
    <source>
        <strain evidence="1">28 12/20/2015</strain>
    </source>
</reference>
<comment type="caution">
    <text evidence="1">The sequence shown here is derived from an EMBL/GenBank/DDBJ whole genome shotgun (WGS) entry which is preliminary data.</text>
</comment>
<feature type="non-terminal residue" evidence="1">
    <location>
        <position position="66"/>
    </location>
</feature>
<evidence type="ECO:0000313" key="1">
    <source>
        <dbReference type="EMBL" id="CAG8682556.1"/>
    </source>
</evidence>
<evidence type="ECO:0000313" key="2">
    <source>
        <dbReference type="Proteomes" id="UP000789366"/>
    </source>
</evidence>
<name>A0ACA9NXJ7_9GLOM</name>
<dbReference type="EMBL" id="CAJVPW010018607">
    <property type="protein sequence ID" value="CAG8682556.1"/>
    <property type="molecule type" value="Genomic_DNA"/>
</dbReference>
<sequence length="66" mass="7974">TEDTSKREKIEIEQHAWSRFYAVVNLYDDEEIEVEERRARQHVSRRHIQIPVNAIIDLTKIDEKPE</sequence>
<accession>A0ACA9NXJ7</accession>
<protein>
    <submittedName>
        <fullName evidence="1">13336_t:CDS:1</fullName>
    </submittedName>
</protein>
<dbReference type="Proteomes" id="UP000789366">
    <property type="component" value="Unassembled WGS sequence"/>
</dbReference>
<keyword evidence="2" id="KW-1185">Reference proteome</keyword>